<dbReference type="Proteomes" id="UP000323000">
    <property type="component" value="Chromosome 3"/>
</dbReference>
<evidence type="ECO:0000313" key="2">
    <source>
        <dbReference type="EMBL" id="TXG66305.1"/>
    </source>
</evidence>
<evidence type="ECO:0000313" key="3">
    <source>
        <dbReference type="Proteomes" id="UP000323000"/>
    </source>
</evidence>
<sequence>MLAKQCWCLIKWPDYLAARVIKDRYFPTIDFLHVGSYVSRSFVWKSFLWGRELLEAGSRCRVEVKSSVSIYSDRWVPRPNSFKIQSTSIFGSDATIRSVITPSNCWDIPRIRSVFSLEEVEAILSILLSAYQLGDSLLWYFEKYGVYSIRSGYKLGKSIKSREVSSGSAMVAWWKSVWCIKVPLKVKIFLLKACKGWLPTLINLESRGVSTGGLCPICCKLPESTVHAL</sequence>
<accession>A0A5C7IAN6</accession>
<keyword evidence="3" id="KW-1185">Reference proteome</keyword>
<dbReference type="Pfam" id="PF13966">
    <property type="entry name" value="zf-RVT"/>
    <property type="match status" value="1"/>
</dbReference>
<dbReference type="EMBL" id="VAHF01000003">
    <property type="protein sequence ID" value="TXG66305.1"/>
    <property type="molecule type" value="Genomic_DNA"/>
</dbReference>
<dbReference type="AlphaFoldDB" id="A0A5C7IAN6"/>
<gene>
    <name evidence="2" type="ORF">EZV62_007580</name>
</gene>
<proteinExistence type="predicted"/>
<dbReference type="OrthoDB" id="1938246at2759"/>
<comment type="caution">
    <text evidence="2">The sequence shown here is derived from an EMBL/GenBank/DDBJ whole genome shotgun (WGS) entry which is preliminary data.</text>
</comment>
<evidence type="ECO:0000259" key="1">
    <source>
        <dbReference type="Pfam" id="PF13966"/>
    </source>
</evidence>
<name>A0A5C7IAN6_9ROSI</name>
<feature type="domain" description="Reverse transcriptase zinc-binding" evidence="1">
    <location>
        <begin position="166"/>
        <end position="228"/>
    </location>
</feature>
<dbReference type="InterPro" id="IPR026960">
    <property type="entry name" value="RVT-Znf"/>
</dbReference>
<organism evidence="2 3">
    <name type="scientific">Acer yangbiense</name>
    <dbReference type="NCBI Taxonomy" id="1000413"/>
    <lineage>
        <taxon>Eukaryota</taxon>
        <taxon>Viridiplantae</taxon>
        <taxon>Streptophyta</taxon>
        <taxon>Embryophyta</taxon>
        <taxon>Tracheophyta</taxon>
        <taxon>Spermatophyta</taxon>
        <taxon>Magnoliopsida</taxon>
        <taxon>eudicotyledons</taxon>
        <taxon>Gunneridae</taxon>
        <taxon>Pentapetalae</taxon>
        <taxon>rosids</taxon>
        <taxon>malvids</taxon>
        <taxon>Sapindales</taxon>
        <taxon>Sapindaceae</taxon>
        <taxon>Hippocastanoideae</taxon>
        <taxon>Acereae</taxon>
        <taxon>Acer</taxon>
    </lineage>
</organism>
<protein>
    <recommendedName>
        <fullName evidence="1">Reverse transcriptase zinc-binding domain-containing protein</fullName>
    </recommendedName>
</protein>
<reference evidence="3" key="1">
    <citation type="journal article" date="2019" name="Gigascience">
        <title>De novo genome assembly of the endangered Acer yangbiense, a plant species with extremely small populations endemic to Yunnan Province, China.</title>
        <authorList>
            <person name="Yang J."/>
            <person name="Wariss H.M."/>
            <person name="Tao L."/>
            <person name="Zhang R."/>
            <person name="Yun Q."/>
            <person name="Hollingsworth P."/>
            <person name="Dao Z."/>
            <person name="Luo G."/>
            <person name="Guo H."/>
            <person name="Ma Y."/>
            <person name="Sun W."/>
        </authorList>
    </citation>
    <scope>NUCLEOTIDE SEQUENCE [LARGE SCALE GENOMIC DNA]</scope>
    <source>
        <strain evidence="3">cv. Malutang</strain>
    </source>
</reference>